<gene>
    <name evidence="2" type="ORF">NDU88_002059</name>
</gene>
<evidence type="ECO:0000313" key="3">
    <source>
        <dbReference type="Proteomes" id="UP001066276"/>
    </source>
</evidence>
<dbReference type="EMBL" id="JANPWB010000009">
    <property type="protein sequence ID" value="KAJ1149244.1"/>
    <property type="molecule type" value="Genomic_DNA"/>
</dbReference>
<accession>A0AAV7RA98</accession>
<evidence type="ECO:0000313" key="2">
    <source>
        <dbReference type="EMBL" id="KAJ1149244.1"/>
    </source>
</evidence>
<protein>
    <submittedName>
        <fullName evidence="2">Uncharacterized protein</fullName>
    </submittedName>
</protein>
<dbReference type="AlphaFoldDB" id="A0AAV7RA98"/>
<organism evidence="2 3">
    <name type="scientific">Pleurodeles waltl</name>
    <name type="common">Iberian ribbed newt</name>
    <dbReference type="NCBI Taxonomy" id="8319"/>
    <lineage>
        <taxon>Eukaryota</taxon>
        <taxon>Metazoa</taxon>
        <taxon>Chordata</taxon>
        <taxon>Craniata</taxon>
        <taxon>Vertebrata</taxon>
        <taxon>Euteleostomi</taxon>
        <taxon>Amphibia</taxon>
        <taxon>Batrachia</taxon>
        <taxon>Caudata</taxon>
        <taxon>Salamandroidea</taxon>
        <taxon>Salamandridae</taxon>
        <taxon>Pleurodelinae</taxon>
        <taxon>Pleurodeles</taxon>
    </lineage>
</organism>
<keyword evidence="3" id="KW-1185">Reference proteome</keyword>
<comment type="caution">
    <text evidence="2">The sequence shown here is derived from an EMBL/GenBank/DDBJ whole genome shotgun (WGS) entry which is preliminary data.</text>
</comment>
<proteinExistence type="predicted"/>
<reference evidence="2" key="1">
    <citation type="journal article" date="2022" name="bioRxiv">
        <title>Sequencing and chromosome-scale assembly of the giantPleurodeles waltlgenome.</title>
        <authorList>
            <person name="Brown T."/>
            <person name="Elewa A."/>
            <person name="Iarovenko S."/>
            <person name="Subramanian E."/>
            <person name="Araus A.J."/>
            <person name="Petzold A."/>
            <person name="Susuki M."/>
            <person name="Suzuki K.-i.T."/>
            <person name="Hayashi T."/>
            <person name="Toyoda A."/>
            <person name="Oliveira C."/>
            <person name="Osipova E."/>
            <person name="Leigh N.D."/>
            <person name="Simon A."/>
            <person name="Yun M.H."/>
        </authorList>
    </citation>
    <scope>NUCLEOTIDE SEQUENCE</scope>
    <source>
        <strain evidence="2">20211129_DDA</strain>
        <tissue evidence="2">Liver</tissue>
    </source>
</reference>
<name>A0AAV7RA98_PLEWA</name>
<dbReference type="Proteomes" id="UP001066276">
    <property type="component" value="Chromosome 5"/>
</dbReference>
<feature type="region of interest" description="Disordered" evidence="1">
    <location>
        <begin position="53"/>
        <end position="109"/>
    </location>
</feature>
<sequence>MAASSVADSWAGGALEERTLGAASKMAAPININEEEVVVISDDEEDVQAIYRPSGGMVGDQSLPVKVQAPSEHRREGRVRSGAVRPTSGDTTGADDAQPSTSQGAGAGWAYLDEELLDYEE</sequence>
<evidence type="ECO:0000256" key="1">
    <source>
        <dbReference type="SAM" id="MobiDB-lite"/>
    </source>
</evidence>